<dbReference type="SUPFAM" id="SSF46785">
    <property type="entry name" value="Winged helix' DNA-binding domain"/>
    <property type="match status" value="1"/>
</dbReference>
<dbReference type="CDD" id="cd00038">
    <property type="entry name" value="CAP_ED"/>
    <property type="match status" value="1"/>
</dbReference>
<dbReference type="InterPro" id="IPR018490">
    <property type="entry name" value="cNMP-bd_dom_sf"/>
</dbReference>
<evidence type="ECO:0000313" key="5">
    <source>
        <dbReference type="EMBL" id="SFN62923.1"/>
    </source>
</evidence>
<evidence type="ECO:0000313" key="6">
    <source>
        <dbReference type="Proteomes" id="UP000198599"/>
    </source>
</evidence>
<name>A0A1I5AKG6_9RHOB</name>
<gene>
    <name evidence="5" type="ORF">SAMN04487859_10649</name>
</gene>
<evidence type="ECO:0000256" key="1">
    <source>
        <dbReference type="ARBA" id="ARBA00023015"/>
    </source>
</evidence>
<keyword evidence="5" id="KW-0418">Kinase</keyword>
<evidence type="ECO:0000256" key="2">
    <source>
        <dbReference type="ARBA" id="ARBA00023125"/>
    </source>
</evidence>
<accession>A0A1I5AKG6</accession>
<dbReference type="GO" id="GO:0006355">
    <property type="term" value="P:regulation of DNA-templated transcription"/>
    <property type="evidence" value="ECO:0007669"/>
    <property type="project" value="InterPro"/>
</dbReference>
<dbReference type="Pfam" id="PF00027">
    <property type="entry name" value="cNMP_binding"/>
    <property type="match status" value="1"/>
</dbReference>
<reference evidence="6" key="1">
    <citation type="submission" date="2016-10" db="EMBL/GenBank/DDBJ databases">
        <authorList>
            <person name="Varghese N."/>
            <person name="Submissions S."/>
        </authorList>
    </citation>
    <scope>NUCLEOTIDE SEQUENCE [LARGE SCALE GENOMIC DNA]</scope>
    <source>
        <strain evidence="6">DSM 28463</strain>
    </source>
</reference>
<dbReference type="EMBL" id="FOVP01000006">
    <property type="protein sequence ID" value="SFN62923.1"/>
    <property type="molecule type" value="Genomic_DNA"/>
</dbReference>
<organism evidence="5 6">
    <name type="scientific">Roseovarius lutimaris</name>
    <dbReference type="NCBI Taxonomy" id="1005928"/>
    <lineage>
        <taxon>Bacteria</taxon>
        <taxon>Pseudomonadati</taxon>
        <taxon>Pseudomonadota</taxon>
        <taxon>Alphaproteobacteria</taxon>
        <taxon>Rhodobacterales</taxon>
        <taxon>Roseobacteraceae</taxon>
        <taxon>Roseovarius</taxon>
    </lineage>
</organism>
<dbReference type="GO" id="GO:0016301">
    <property type="term" value="F:kinase activity"/>
    <property type="evidence" value="ECO:0007669"/>
    <property type="project" value="UniProtKB-KW"/>
</dbReference>
<dbReference type="InterPro" id="IPR000595">
    <property type="entry name" value="cNMP-bd_dom"/>
</dbReference>
<dbReference type="Pfam" id="PF13545">
    <property type="entry name" value="HTH_Crp_2"/>
    <property type="match status" value="1"/>
</dbReference>
<keyword evidence="5" id="KW-0808">Transferase</keyword>
<sequence>MMPVKCEICPLRKKPLFAEMDDDIVRFMQEFKVGEMKVKAGTTLMMEGSNAPQLYTALEGMGLRYKTLIDGDRQVINFVLPGDFIGLQAGVMREMQHSVEASTDMILCVFDRKTLWDLFQNHPERAFDLTWVAAVEEHLLGESLAILGQMSGIERVARAFVRLHDRCEALDLKHGAGVPLPFKQQDLADALGLSLVHTNKTLKKLRDQSIAKWANGKLEVMSYTRLCEIAQLDPTRDPIIRPLI</sequence>
<dbReference type="InterPro" id="IPR036390">
    <property type="entry name" value="WH_DNA-bd_sf"/>
</dbReference>
<keyword evidence="3" id="KW-0804">Transcription</keyword>
<dbReference type="InterPro" id="IPR014710">
    <property type="entry name" value="RmlC-like_jellyroll"/>
</dbReference>
<dbReference type="Gene3D" id="1.10.10.10">
    <property type="entry name" value="Winged helix-like DNA-binding domain superfamily/Winged helix DNA-binding domain"/>
    <property type="match status" value="1"/>
</dbReference>
<protein>
    <submittedName>
        <fullName evidence="5">cAMP-binding domain of CRP or a regulatory subunit of cAMP-dependent protein kinases</fullName>
    </submittedName>
</protein>
<dbReference type="Proteomes" id="UP000198599">
    <property type="component" value="Unassembled WGS sequence"/>
</dbReference>
<dbReference type="InterPro" id="IPR036388">
    <property type="entry name" value="WH-like_DNA-bd_sf"/>
</dbReference>
<dbReference type="STRING" id="1005928.SAMN04487859_10649"/>
<keyword evidence="6" id="KW-1185">Reference proteome</keyword>
<proteinExistence type="predicted"/>
<dbReference type="PROSITE" id="PS51063">
    <property type="entry name" value="HTH_CRP_2"/>
    <property type="match status" value="1"/>
</dbReference>
<dbReference type="AlphaFoldDB" id="A0A1I5AKG6"/>
<dbReference type="SMART" id="SM00419">
    <property type="entry name" value="HTH_CRP"/>
    <property type="match status" value="1"/>
</dbReference>
<dbReference type="InterPro" id="IPR012318">
    <property type="entry name" value="HTH_CRP"/>
</dbReference>
<dbReference type="GO" id="GO:0003677">
    <property type="term" value="F:DNA binding"/>
    <property type="evidence" value="ECO:0007669"/>
    <property type="project" value="UniProtKB-KW"/>
</dbReference>
<keyword evidence="2" id="KW-0238">DNA-binding</keyword>
<evidence type="ECO:0000256" key="3">
    <source>
        <dbReference type="ARBA" id="ARBA00023163"/>
    </source>
</evidence>
<feature type="domain" description="HTH crp-type" evidence="4">
    <location>
        <begin position="150"/>
        <end position="224"/>
    </location>
</feature>
<dbReference type="Gene3D" id="2.60.120.10">
    <property type="entry name" value="Jelly Rolls"/>
    <property type="match status" value="1"/>
</dbReference>
<evidence type="ECO:0000259" key="4">
    <source>
        <dbReference type="PROSITE" id="PS51063"/>
    </source>
</evidence>
<dbReference type="SUPFAM" id="SSF51206">
    <property type="entry name" value="cAMP-binding domain-like"/>
    <property type="match status" value="1"/>
</dbReference>
<keyword evidence="1" id="KW-0805">Transcription regulation</keyword>